<dbReference type="InterPro" id="IPR018490">
    <property type="entry name" value="cNMP-bd_dom_sf"/>
</dbReference>
<dbReference type="InterPro" id="IPR014710">
    <property type="entry name" value="RmlC-like_jellyroll"/>
</dbReference>
<dbReference type="PROSITE" id="PS50042">
    <property type="entry name" value="CNMP_BINDING_3"/>
    <property type="match status" value="1"/>
</dbReference>
<evidence type="ECO:0000259" key="2">
    <source>
        <dbReference type="PROSITE" id="PS50042"/>
    </source>
</evidence>
<dbReference type="SUPFAM" id="SSF51206">
    <property type="entry name" value="cAMP-binding domain-like"/>
    <property type="match status" value="1"/>
</dbReference>
<dbReference type="Proteomes" id="UP001244297">
    <property type="component" value="Unassembled WGS sequence"/>
</dbReference>
<name>A0ABT8AZ52_9HYPH</name>
<evidence type="ECO:0000313" key="4">
    <source>
        <dbReference type="Proteomes" id="UP001244297"/>
    </source>
</evidence>
<dbReference type="Pfam" id="PF00027">
    <property type="entry name" value="cNMP_binding"/>
    <property type="match status" value="1"/>
</dbReference>
<protein>
    <submittedName>
        <fullName evidence="3">Cyclic nucleotide-binding domain-containing protein</fullName>
    </submittedName>
</protein>
<dbReference type="EMBL" id="JAUFPT010000131">
    <property type="protein sequence ID" value="MDN3575040.1"/>
    <property type="molecule type" value="Genomic_DNA"/>
</dbReference>
<dbReference type="Gene3D" id="2.60.120.10">
    <property type="entry name" value="Jelly Rolls"/>
    <property type="match status" value="1"/>
</dbReference>
<evidence type="ECO:0000313" key="3">
    <source>
        <dbReference type="EMBL" id="MDN3575040.1"/>
    </source>
</evidence>
<reference evidence="4" key="1">
    <citation type="journal article" date="2019" name="Int. J. Syst. Evol. Microbiol.">
        <title>The Global Catalogue of Microorganisms (GCM) 10K type strain sequencing project: providing services to taxonomists for standard genome sequencing and annotation.</title>
        <authorList>
            <consortium name="The Broad Institute Genomics Platform"/>
            <consortium name="The Broad Institute Genome Sequencing Center for Infectious Disease"/>
            <person name="Wu L."/>
            <person name="Ma J."/>
        </authorList>
    </citation>
    <scope>NUCLEOTIDE SEQUENCE [LARGE SCALE GENOMIC DNA]</scope>
    <source>
        <strain evidence="4">CECT 7806</strain>
    </source>
</reference>
<keyword evidence="4" id="KW-1185">Reference proteome</keyword>
<dbReference type="CDD" id="cd00038">
    <property type="entry name" value="CAP_ED"/>
    <property type="match status" value="1"/>
</dbReference>
<dbReference type="RefSeq" id="WP_290356775.1">
    <property type="nucleotide sequence ID" value="NZ_JAUFPT010000131.1"/>
</dbReference>
<feature type="non-terminal residue" evidence="3">
    <location>
        <position position="111"/>
    </location>
</feature>
<evidence type="ECO:0000256" key="1">
    <source>
        <dbReference type="SAM" id="MobiDB-lite"/>
    </source>
</evidence>
<comment type="caution">
    <text evidence="3">The sequence shown here is derived from an EMBL/GenBank/DDBJ whole genome shotgun (WGS) entry which is preliminary data.</text>
</comment>
<proteinExistence type="predicted"/>
<feature type="region of interest" description="Disordered" evidence="1">
    <location>
        <begin position="1"/>
        <end position="21"/>
    </location>
</feature>
<sequence>MQDNDTAGAEDGTSRPDGRAANPLILKLESLAPLSADDRAVLERISAKPHLVPAGTDLIGEGDKPDGVYLILDGIACRYKLRASGARQIMAYLVPGDYCDLDVAMLKAMDH</sequence>
<feature type="domain" description="Cyclic nucleotide-binding" evidence="2">
    <location>
        <begin position="41"/>
        <end position="98"/>
    </location>
</feature>
<organism evidence="3 4">
    <name type="scientific">Methylobacterium longum</name>
    <dbReference type="NCBI Taxonomy" id="767694"/>
    <lineage>
        <taxon>Bacteria</taxon>
        <taxon>Pseudomonadati</taxon>
        <taxon>Pseudomonadota</taxon>
        <taxon>Alphaproteobacteria</taxon>
        <taxon>Hyphomicrobiales</taxon>
        <taxon>Methylobacteriaceae</taxon>
        <taxon>Methylobacterium</taxon>
    </lineage>
</organism>
<gene>
    <name evidence="3" type="ORF">QWZ18_31140</name>
</gene>
<dbReference type="InterPro" id="IPR000595">
    <property type="entry name" value="cNMP-bd_dom"/>
</dbReference>
<accession>A0ABT8AZ52</accession>